<protein>
    <submittedName>
        <fullName evidence="1">Uncharacterized protein</fullName>
    </submittedName>
</protein>
<dbReference type="KEGG" id="salh:HMF8227_00539"/>
<dbReference type="EMBL" id="CP029347">
    <property type="protein sequence ID" value="AWL11035.1"/>
    <property type="molecule type" value="Genomic_DNA"/>
</dbReference>
<dbReference type="Proteomes" id="UP000245728">
    <property type="component" value="Chromosome"/>
</dbReference>
<sequence length="69" mass="8086">MSFKLLYSLGVCTYTPRRLKRAQSQTLWPSAGADYLTQKAGGFKAFFTEDYRKALALFFLLLEWMFYDI</sequence>
<dbReference type="AlphaFoldDB" id="A0A2S2E054"/>
<evidence type="ECO:0000313" key="2">
    <source>
        <dbReference type="Proteomes" id="UP000245728"/>
    </source>
</evidence>
<organism evidence="1 2">
    <name type="scientific">Saliniradius amylolyticus</name>
    <dbReference type="NCBI Taxonomy" id="2183582"/>
    <lineage>
        <taxon>Bacteria</taxon>
        <taxon>Pseudomonadati</taxon>
        <taxon>Pseudomonadota</taxon>
        <taxon>Gammaproteobacteria</taxon>
        <taxon>Alteromonadales</taxon>
        <taxon>Alteromonadaceae</taxon>
        <taxon>Saliniradius</taxon>
    </lineage>
</organism>
<accession>A0A2S2E054</accession>
<dbReference type="RefSeq" id="WP_109338707.1">
    <property type="nucleotide sequence ID" value="NZ_CP029347.1"/>
</dbReference>
<reference evidence="1 2" key="1">
    <citation type="submission" date="2018-05" db="EMBL/GenBank/DDBJ databases">
        <title>Salinimonas sp. HMF8227 Genome sequencing and assembly.</title>
        <authorList>
            <person name="Kang H."/>
            <person name="Kang J."/>
            <person name="Cha I."/>
            <person name="Kim H."/>
            <person name="Joh K."/>
        </authorList>
    </citation>
    <scope>NUCLEOTIDE SEQUENCE [LARGE SCALE GENOMIC DNA]</scope>
    <source>
        <strain evidence="1 2">HMF8227</strain>
    </source>
</reference>
<name>A0A2S2E054_9ALTE</name>
<proteinExistence type="predicted"/>
<evidence type="ECO:0000313" key="1">
    <source>
        <dbReference type="EMBL" id="AWL11035.1"/>
    </source>
</evidence>
<gene>
    <name evidence="1" type="ORF">HMF8227_00539</name>
</gene>
<keyword evidence="2" id="KW-1185">Reference proteome</keyword>